<dbReference type="Proteomes" id="UP001177212">
    <property type="component" value="Unassembled WGS sequence"/>
</dbReference>
<organism evidence="2 3">
    <name type="scientific">Pseudoalteromonas marina</name>
    <dbReference type="NCBI Taxonomy" id="267375"/>
    <lineage>
        <taxon>Bacteria</taxon>
        <taxon>Pseudomonadati</taxon>
        <taxon>Pseudomonadota</taxon>
        <taxon>Gammaproteobacteria</taxon>
        <taxon>Alteromonadales</taxon>
        <taxon>Pseudoalteromonadaceae</taxon>
        <taxon>Pseudoalteromonas</taxon>
    </lineage>
</organism>
<sequence>MGGRLIDGFGNQPLANSVILVKNGLIEKVGTVDTLPVPTEYKIVSTEGMDVLPGLWENHAHLMLNGHANYKHWHKEYTPKLTNEIMPASAEQLLLAGITSARDLGAPLKDSLTIKNKIDNGEIPGPRLFVSGPFLQHEAYPGTELYRWGVKNVEDAKKKVNKLADAGVDIIKLIDHDMMKIEVAQAIVDQAHKRNLVVVAHSHKPDEIRRGLEIGVDNFEHTGLTTAPEFPDDVITLLRERTAKGRIAGGPLYWTPTVEGLWNYDLTVANPERLDNTCWHRGLEQSTIDDIRGSLKNVGELEYMQLTPMRKPTLKRKIQQLKESGVVLLIGTDSGIPTKFHCQSTWNELAVWVNEMEISAMDTIRAATYWPSVLMKVNDKVGTVSEGKYADIIAVKGDVLRYINLLQHVDLVMKNGKVYKQDGKATADK</sequence>
<keyword evidence="3" id="KW-1185">Reference proteome</keyword>
<dbReference type="InterPro" id="IPR032466">
    <property type="entry name" value="Metal_Hydrolase"/>
</dbReference>
<name>A0ABT9F8W7_9GAMM</name>
<evidence type="ECO:0000313" key="3">
    <source>
        <dbReference type="Proteomes" id="UP001177212"/>
    </source>
</evidence>
<dbReference type="InterPro" id="IPR051781">
    <property type="entry name" value="Metallo-dep_Hydrolase"/>
</dbReference>
<accession>A0ABT9F8W7</accession>
<dbReference type="SUPFAM" id="SSF51556">
    <property type="entry name" value="Metallo-dependent hydrolases"/>
    <property type="match status" value="1"/>
</dbReference>
<feature type="domain" description="Amidohydrolase-related" evidence="1">
    <location>
        <begin position="318"/>
        <end position="418"/>
    </location>
</feature>
<comment type="caution">
    <text evidence="2">The sequence shown here is derived from an EMBL/GenBank/DDBJ whole genome shotgun (WGS) entry which is preliminary data.</text>
</comment>
<dbReference type="SUPFAM" id="SSF51338">
    <property type="entry name" value="Composite domain of metallo-dependent hydrolases"/>
    <property type="match status" value="1"/>
</dbReference>
<dbReference type="EMBL" id="JAUYVT010000001">
    <property type="protein sequence ID" value="MDP2563105.1"/>
    <property type="molecule type" value="Genomic_DNA"/>
</dbReference>
<gene>
    <name evidence="2" type="ORF">Q8W34_00560</name>
</gene>
<dbReference type="InterPro" id="IPR011059">
    <property type="entry name" value="Metal-dep_hydrolase_composite"/>
</dbReference>
<dbReference type="PANTHER" id="PTHR43135">
    <property type="entry name" value="ALPHA-D-RIBOSE 1-METHYLPHOSPHONATE 5-TRIPHOSPHATE DIPHOSPHATASE"/>
    <property type="match status" value="1"/>
</dbReference>
<dbReference type="PANTHER" id="PTHR43135:SF3">
    <property type="entry name" value="ALPHA-D-RIBOSE 1-METHYLPHOSPHONATE 5-TRIPHOSPHATE DIPHOSPHATASE"/>
    <property type="match status" value="1"/>
</dbReference>
<dbReference type="RefSeq" id="WP_305470723.1">
    <property type="nucleotide sequence ID" value="NZ_JAUYVT010000001.1"/>
</dbReference>
<protein>
    <submittedName>
        <fullName evidence="2">Amidohydrolase family protein</fullName>
    </submittedName>
</protein>
<dbReference type="Gene3D" id="2.30.40.10">
    <property type="entry name" value="Urease, subunit C, domain 1"/>
    <property type="match status" value="1"/>
</dbReference>
<evidence type="ECO:0000313" key="2">
    <source>
        <dbReference type="EMBL" id="MDP2563105.1"/>
    </source>
</evidence>
<evidence type="ECO:0000259" key="1">
    <source>
        <dbReference type="Pfam" id="PF01979"/>
    </source>
</evidence>
<proteinExistence type="predicted"/>
<dbReference type="Pfam" id="PF01979">
    <property type="entry name" value="Amidohydro_1"/>
    <property type="match status" value="2"/>
</dbReference>
<reference evidence="2" key="1">
    <citation type="submission" date="2023-07" db="EMBL/GenBank/DDBJ databases">
        <title>Genome content predicts the carbon catabolic preferences of heterotrophic bacteria.</title>
        <authorList>
            <person name="Gralka M."/>
        </authorList>
    </citation>
    <scope>NUCLEOTIDE SEQUENCE</scope>
    <source>
        <strain evidence="2">4G09</strain>
    </source>
</reference>
<dbReference type="Gene3D" id="3.20.20.140">
    <property type="entry name" value="Metal-dependent hydrolases"/>
    <property type="match status" value="1"/>
</dbReference>
<dbReference type="InterPro" id="IPR006680">
    <property type="entry name" value="Amidohydro-rel"/>
</dbReference>
<feature type="domain" description="Amidohydrolase-related" evidence="1">
    <location>
        <begin position="51"/>
        <end position="233"/>
    </location>
</feature>